<keyword evidence="8" id="KW-1185">Reference proteome</keyword>
<dbReference type="STRING" id="1122195.SAMN02745164_02075"/>
<feature type="domain" description="Nitroreductase" evidence="6">
    <location>
        <begin position="67"/>
        <end position="155"/>
    </location>
</feature>
<dbReference type="Pfam" id="PF00881">
    <property type="entry name" value="Nitroreductase"/>
    <property type="match status" value="1"/>
</dbReference>
<accession>A0A1M5A2V7</accession>
<dbReference type="InterPro" id="IPR000415">
    <property type="entry name" value="Nitroreductase-like"/>
</dbReference>
<dbReference type="PANTHER" id="PTHR43673:SF2">
    <property type="entry name" value="NITROREDUCTASE"/>
    <property type="match status" value="1"/>
</dbReference>
<evidence type="ECO:0000256" key="3">
    <source>
        <dbReference type="ARBA" id="ARBA00022630"/>
    </source>
</evidence>
<evidence type="ECO:0000256" key="4">
    <source>
        <dbReference type="ARBA" id="ARBA00022643"/>
    </source>
</evidence>
<comment type="cofactor">
    <cofactor evidence="1">
        <name>FMN</name>
        <dbReference type="ChEBI" id="CHEBI:58210"/>
    </cofactor>
</comment>
<keyword evidence="3" id="KW-0285">Flavoprotein</keyword>
<name>A0A1M5A2V7_MARH1</name>
<dbReference type="OrthoDB" id="9812105at2"/>
<dbReference type="Proteomes" id="UP000184334">
    <property type="component" value="Unassembled WGS sequence"/>
</dbReference>
<proteinExistence type="inferred from homology"/>
<dbReference type="SUPFAM" id="SSF55469">
    <property type="entry name" value="FMN-dependent nitroreductase-like"/>
    <property type="match status" value="1"/>
</dbReference>
<evidence type="ECO:0000256" key="1">
    <source>
        <dbReference type="ARBA" id="ARBA00001917"/>
    </source>
</evidence>
<reference evidence="7" key="1">
    <citation type="submission" date="2016-11" db="EMBL/GenBank/DDBJ databases">
        <authorList>
            <person name="Varghese N."/>
            <person name="Submissions S."/>
        </authorList>
    </citation>
    <scope>NUCLEOTIDE SEQUENCE [LARGE SCALE GENOMIC DNA]</scope>
    <source>
        <strain evidence="7">DSM 16785</strain>
    </source>
</reference>
<keyword evidence="4" id="KW-0288">FMN</keyword>
<keyword evidence="5" id="KW-0560">Oxidoreductase</keyword>
<evidence type="ECO:0000259" key="6">
    <source>
        <dbReference type="Pfam" id="PF00881"/>
    </source>
</evidence>
<dbReference type="InterPro" id="IPR029479">
    <property type="entry name" value="Nitroreductase"/>
</dbReference>
<comment type="similarity">
    <text evidence="2">Belongs to the nitroreductase family.</text>
</comment>
<evidence type="ECO:0000256" key="5">
    <source>
        <dbReference type="ARBA" id="ARBA00023002"/>
    </source>
</evidence>
<dbReference type="Gene3D" id="3.40.109.10">
    <property type="entry name" value="NADH Oxidase"/>
    <property type="match status" value="1"/>
</dbReference>
<dbReference type="AlphaFoldDB" id="A0A1M5A2V7"/>
<sequence>MWNNLYNVRDRFYSRKSVRDYLNIKLNIDVINVLIDIGFSGPVSGGLKCVFIREISNSKEKRICYKGAYYQEHVLKAPHIFLIGCNDSIIKKKYNREYVNVFSCQNSVIAAQNIIIAAHEFGLGTCFIGAIRKDILVEGLNLDKGYNPWCILCLGLNRGDNIEI</sequence>
<dbReference type="PANTHER" id="PTHR43673">
    <property type="entry name" value="NAD(P)H NITROREDUCTASE YDGI-RELATED"/>
    <property type="match status" value="1"/>
</dbReference>
<dbReference type="EMBL" id="FQUI01000051">
    <property type="protein sequence ID" value="SHF24266.1"/>
    <property type="molecule type" value="Genomic_DNA"/>
</dbReference>
<protein>
    <submittedName>
        <fullName evidence="7">Nitroreductase</fullName>
    </submittedName>
</protein>
<dbReference type="GO" id="GO:0016491">
    <property type="term" value="F:oxidoreductase activity"/>
    <property type="evidence" value="ECO:0007669"/>
    <property type="project" value="UniProtKB-KW"/>
</dbReference>
<comment type="caution">
    <text evidence="7">The sequence shown here is derived from an EMBL/GenBank/DDBJ whole genome shotgun (WGS) entry which is preliminary data.</text>
</comment>
<evidence type="ECO:0000313" key="8">
    <source>
        <dbReference type="Proteomes" id="UP000184334"/>
    </source>
</evidence>
<evidence type="ECO:0000256" key="2">
    <source>
        <dbReference type="ARBA" id="ARBA00007118"/>
    </source>
</evidence>
<organism evidence="7 8">
    <name type="scientific">Marinitoga hydrogenitolerans (strain DSM 16785 / JCM 12826 / AT1271)</name>
    <dbReference type="NCBI Taxonomy" id="1122195"/>
    <lineage>
        <taxon>Bacteria</taxon>
        <taxon>Thermotogati</taxon>
        <taxon>Thermotogota</taxon>
        <taxon>Thermotogae</taxon>
        <taxon>Petrotogales</taxon>
        <taxon>Petrotogaceae</taxon>
        <taxon>Marinitoga</taxon>
    </lineage>
</organism>
<dbReference type="RefSeq" id="WP_072865959.1">
    <property type="nucleotide sequence ID" value="NZ_FQUI01000051.1"/>
</dbReference>
<evidence type="ECO:0000313" key="7">
    <source>
        <dbReference type="EMBL" id="SHF24266.1"/>
    </source>
</evidence>
<gene>
    <name evidence="7" type="ORF">SAMN02745164_02075</name>
</gene>